<proteinExistence type="predicted"/>
<evidence type="ECO:0000313" key="1">
    <source>
        <dbReference type="EMBL" id="CAG6607975.1"/>
    </source>
</evidence>
<protein>
    <recommendedName>
        <fullName evidence="2">Endonuclease-reverse transcriptase</fullName>
    </recommendedName>
</protein>
<dbReference type="PANTHER" id="PTHR47027:SF30">
    <property type="entry name" value="THAP-TYPE DOMAIN-CONTAINING PROTEIN"/>
    <property type="match status" value="1"/>
</dbReference>
<evidence type="ECO:0008006" key="2">
    <source>
        <dbReference type="Google" id="ProtNLM"/>
    </source>
</evidence>
<dbReference type="EMBL" id="HBUF01009629">
    <property type="protein sequence ID" value="CAG6607975.1"/>
    <property type="molecule type" value="Transcribed_RNA"/>
</dbReference>
<reference evidence="1" key="1">
    <citation type="submission" date="2021-05" db="EMBL/GenBank/DDBJ databases">
        <authorList>
            <person name="Alioto T."/>
            <person name="Alioto T."/>
            <person name="Gomez Garrido J."/>
        </authorList>
    </citation>
    <scope>NUCLEOTIDE SEQUENCE</scope>
</reference>
<dbReference type="EMBL" id="HBUF01009630">
    <property type="protein sequence ID" value="CAG6607976.1"/>
    <property type="molecule type" value="Transcribed_RNA"/>
</dbReference>
<dbReference type="AlphaFoldDB" id="A0A8D8PNF7"/>
<name>A0A8D8PNF7_9HEMI</name>
<accession>A0A8D8PNF7</accession>
<sequence>MERRRSWWRRYRTVYTPTLTYGLESAVLTSREKQMVQTSEMKYLRRAIGKTRRDKIRNSRIREETGQIELMKHIEEKQLKWFGHVSRMPNERIPKKILECKPQGRRGQGRPRMTYEDMVSDISKRKGKTFAEAKRLTQDRRRFREWAGVSDAA</sequence>
<organism evidence="1">
    <name type="scientific">Cacopsylla melanoneura</name>
    <dbReference type="NCBI Taxonomy" id="428564"/>
    <lineage>
        <taxon>Eukaryota</taxon>
        <taxon>Metazoa</taxon>
        <taxon>Ecdysozoa</taxon>
        <taxon>Arthropoda</taxon>
        <taxon>Hexapoda</taxon>
        <taxon>Insecta</taxon>
        <taxon>Pterygota</taxon>
        <taxon>Neoptera</taxon>
        <taxon>Paraneoptera</taxon>
        <taxon>Hemiptera</taxon>
        <taxon>Sternorrhyncha</taxon>
        <taxon>Psylloidea</taxon>
        <taxon>Psyllidae</taxon>
        <taxon>Psyllinae</taxon>
        <taxon>Cacopsylla</taxon>
    </lineage>
</organism>
<dbReference type="PANTHER" id="PTHR47027">
    <property type="entry name" value="REVERSE TRANSCRIPTASE DOMAIN-CONTAINING PROTEIN"/>
    <property type="match status" value="1"/>
</dbReference>